<proteinExistence type="predicted"/>
<feature type="chain" id="PRO_5012657020" evidence="1">
    <location>
        <begin position="21"/>
        <end position="74"/>
    </location>
</feature>
<organism evidence="2 3">
    <name type="scientific">Aspergillus versicolor CBS 583.65</name>
    <dbReference type="NCBI Taxonomy" id="1036611"/>
    <lineage>
        <taxon>Eukaryota</taxon>
        <taxon>Fungi</taxon>
        <taxon>Dikarya</taxon>
        <taxon>Ascomycota</taxon>
        <taxon>Pezizomycotina</taxon>
        <taxon>Eurotiomycetes</taxon>
        <taxon>Eurotiomycetidae</taxon>
        <taxon>Eurotiales</taxon>
        <taxon>Aspergillaceae</taxon>
        <taxon>Aspergillus</taxon>
        <taxon>Aspergillus subgen. Nidulantes</taxon>
    </lineage>
</organism>
<accession>A0A1L9PV09</accession>
<dbReference type="VEuPathDB" id="FungiDB:ASPVEDRAFT_86658"/>
<dbReference type="RefSeq" id="XP_040671065.1">
    <property type="nucleotide sequence ID" value="XM_040817887.1"/>
</dbReference>
<dbReference type="GeneID" id="63733398"/>
<protein>
    <submittedName>
        <fullName evidence="2">Uncharacterized protein</fullName>
    </submittedName>
</protein>
<evidence type="ECO:0000256" key="1">
    <source>
        <dbReference type="SAM" id="SignalP"/>
    </source>
</evidence>
<dbReference type="Proteomes" id="UP000184073">
    <property type="component" value="Unassembled WGS sequence"/>
</dbReference>
<name>A0A1L9PV09_ASPVE</name>
<reference evidence="3" key="1">
    <citation type="journal article" date="2017" name="Genome Biol.">
        <title>Comparative genomics reveals high biological diversity and specific adaptations in the industrially and medically important fungal genus Aspergillus.</title>
        <authorList>
            <person name="de Vries R.P."/>
            <person name="Riley R."/>
            <person name="Wiebenga A."/>
            <person name="Aguilar-Osorio G."/>
            <person name="Amillis S."/>
            <person name="Uchima C.A."/>
            <person name="Anderluh G."/>
            <person name="Asadollahi M."/>
            <person name="Askin M."/>
            <person name="Barry K."/>
            <person name="Battaglia E."/>
            <person name="Bayram O."/>
            <person name="Benocci T."/>
            <person name="Braus-Stromeyer S.A."/>
            <person name="Caldana C."/>
            <person name="Canovas D."/>
            <person name="Cerqueira G.C."/>
            <person name="Chen F."/>
            <person name="Chen W."/>
            <person name="Choi C."/>
            <person name="Clum A."/>
            <person name="Dos Santos R.A."/>
            <person name="Damasio A.R."/>
            <person name="Diallinas G."/>
            <person name="Emri T."/>
            <person name="Fekete E."/>
            <person name="Flipphi M."/>
            <person name="Freyberg S."/>
            <person name="Gallo A."/>
            <person name="Gournas C."/>
            <person name="Habgood R."/>
            <person name="Hainaut M."/>
            <person name="Harispe M.L."/>
            <person name="Henrissat B."/>
            <person name="Hilden K.S."/>
            <person name="Hope R."/>
            <person name="Hossain A."/>
            <person name="Karabika E."/>
            <person name="Karaffa L."/>
            <person name="Karanyi Z."/>
            <person name="Krasevec N."/>
            <person name="Kuo A."/>
            <person name="Kusch H."/>
            <person name="LaButti K."/>
            <person name="Lagendijk E.L."/>
            <person name="Lapidus A."/>
            <person name="Levasseur A."/>
            <person name="Lindquist E."/>
            <person name="Lipzen A."/>
            <person name="Logrieco A.F."/>
            <person name="MacCabe A."/>
            <person name="Maekelae M.R."/>
            <person name="Malavazi I."/>
            <person name="Melin P."/>
            <person name="Meyer V."/>
            <person name="Mielnichuk N."/>
            <person name="Miskei M."/>
            <person name="Molnar A.P."/>
            <person name="Mule G."/>
            <person name="Ngan C.Y."/>
            <person name="Orejas M."/>
            <person name="Orosz E."/>
            <person name="Ouedraogo J.P."/>
            <person name="Overkamp K.M."/>
            <person name="Park H.-S."/>
            <person name="Perrone G."/>
            <person name="Piumi F."/>
            <person name="Punt P.J."/>
            <person name="Ram A.F."/>
            <person name="Ramon A."/>
            <person name="Rauscher S."/>
            <person name="Record E."/>
            <person name="Riano-Pachon D.M."/>
            <person name="Robert V."/>
            <person name="Roehrig J."/>
            <person name="Ruller R."/>
            <person name="Salamov A."/>
            <person name="Salih N.S."/>
            <person name="Samson R.A."/>
            <person name="Sandor E."/>
            <person name="Sanguinetti M."/>
            <person name="Schuetze T."/>
            <person name="Sepcic K."/>
            <person name="Shelest E."/>
            <person name="Sherlock G."/>
            <person name="Sophianopoulou V."/>
            <person name="Squina F.M."/>
            <person name="Sun H."/>
            <person name="Susca A."/>
            <person name="Todd R.B."/>
            <person name="Tsang A."/>
            <person name="Unkles S.E."/>
            <person name="van de Wiele N."/>
            <person name="van Rossen-Uffink D."/>
            <person name="Oliveira J.V."/>
            <person name="Vesth T.C."/>
            <person name="Visser J."/>
            <person name="Yu J.-H."/>
            <person name="Zhou M."/>
            <person name="Andersen M.R."/>
            <person name="Archer D.B."/>
            <person name="Baker S.E."/>
            <person name="Benoit I."/>
            <person name="Brakhage A.A."/>
            <person name="Braus G.H."/>
            <person name="Fischer R."/>
            <person name="Frisvad J.C."/>
            <person name="Goldman G.H."/>
            <person name="Houbraken J."/>
            <person name="Oakley B."/>
            <person name="Pocsi I."/>
            <person name="Scazzocchio C."/>
            <person name="Seiboth B."/>
            <person name="vanKuyk P.A."/>
            <person name="Wortman J."/>
            <person name="Dyer P.S."/>
            <person name="Grigoriev I.V."/>
        </authorList>
    </citation>
    <scope>NUCLEOTIDE SEQUENCE [LARGE SCALE GENOMIC DNA]</scope>
    <source>
        <strain evidence="3">CBS 583.65</strain>
    </source>
</reference>
<feature type="signal peptide" evidence="1">
    <location>
        <begin position="1"/>
        <end position="20"/>
    </location>
</feature>
<gene>
    <name evidence="2" type="ORF">ASPVEDRAFT_86658</name>
</gene>
<sequence length="74" mass="7872">MHFSSAFATTIAVLPLAANAWNYSINNAPIHNGEKDVPCTAQPDGNCATEVGLSSKNWETTLTRDVAAFSITDC</sequence>
<keyword evidence="1" id="KW-0732">Signal</keyword>
<dbReference type="AlphaFoldDB" id="A0A1L9PV09"/>
<dbReference type="EMBL" id="KV878132">
    <property type="protein sequence ID" value="OJJ05303.1"/>
    <property type="molecule type" value="Genomic_DNA"/>
</dbReference>
<evidence type="ECO:0000313" key="3">
    <source>
        <dbReference type="Proteomes" id="UP000184073"/>
    </source>
</evidence>
<evidence type="ECO:0000313" key="2">
    <source>
        <dbReference type="EMBL" id="OJJ05303.1"/>
    </source>
</evidence>
<keyword evidence="3" id="KW-1185">Reference proteome</keyword>